<protein>
    <recommendedName>
        <fullName evidence="2">asparagine synthase (glutamine-hydrolyzing)</fullName>
        <ecNumber evidence="2">6.3.5.4</ecNumber>
    </recommendedName>
</protein>
<dbReference type="InterPro" id="IPR014729">
    <property type="entry name" value="Rossmann-like_a/b/a_fold"/>
</dbReference>
<dbReference type="Gene3D" id="3.40.50.620">
    <property type="entry name" value="HUPs"/>
    <property type="match status" value="1"/>
</dbReference>
<dbReference type="SUPFAM" id="SSF56235">
    <property type="entry name" value="N-terminal nucleophile aminohydrolases (Ntn hydrolases)"/>
    <property type="match status" value="1"/>
</dbReference>
<evidence type="ECO:0000313" key="5">
    <source>
        <dbReference type="Proteomes" id="UP000807785"/>
    </source>
</evidence>
<evidence type="ECO:0000256" key="3">
    <source>
        <dbReference type="ARBA" id="ARBA00048741"/>
    </source>
</evidence>
<name>A0A9D7DXS5_9PROT</name>
<dbReference type="GO" id="GO:0004066">
    <property type="term" value="F:asparagine synthase (glutamine-hydrolyzing) activity"/>
    <property type="evidence" value="ECO:0007669"/>
    <property type="project" value="UniProtKB-EC"/>
</dbReference>
<sequence length="538" mass="59982">MPVNYKKERHMFGSPYICVRRSASGVEFEGQASCNLGYRTKTAAGGNEEGIFACWQWDGTRLTVRNDRYGFFPLFYFRDTRGVCISTSLAKLLERGASNQLNAAGLAVFLRLGWFIGDESPFQNILAMPPGATLEWQNGECWITSSGLPIAKPQQIGTDDALETYVALFRAAIHRCAPPSDEFVVPLSGGRDSRHILLELCEAGFRPAACLTQRKLPKSAEHVDEDVAIAAQLCGTLGIRHVVVEQNPDRLSAELRKNRQTEFCAMEHAWGLPFADRLSAWDYAYDGIGGDMLSEGGVDVFDDGELDEDGSLLSPRRLALFEEGKLEVLADEILGRDDGYLPTILLEPQYRRFSRALAVESLVAELGRHANAPNPISSFYFHNRTRRSIALGTLATWRARRAVFMPYLDHALYDFLTSLPARFFLECQFHTEAIRRAHPSYSRIPFHSRCSSEVSGPSFDYTANCATQFALDTGGLCLRRPRGHLLRRSSLVLRILRALVDRSYRSEVESLGALAAYLYQLEELCDGKGVQAGWIGAI</sequence>
<dbReference type="PANTHER" id="PTHR43284:SF1">
    <property type="entry name" value="ASPARAGINE SYNTHETASE"/>
    <property type="match status" value="1"/>
</dbReference>
<dbReference type="InterPro" id="IPR029055">
    <property type="entry name" value="Ntn_hydrolases_N"/>
</dbReference>
<proteinExistence type="predicted"/>
<dbReference type="EMBL" id="JADJEV010000003">
    <property type="protein sequence ID" value="MBK6972823.1"/>
    <property type="molecule type" value="Genomic_DNA"/>
</dbReference>
<evidence type="ECO:0000256" key="2">
    <source>
        <dbReference type="ARBA" id="ARBA00012737"/>
    </source>
</evidence>
<comment type="catalytic activity">
    <reaction evidence="3">
        <text>L-aspartate + L-glutamine + ATP + H2O = L-asparagine + L-glutamate + AMP + diphosphate + H(+)</text>
        <dbReference type="Rhea" id="RHEA:12228"/>
        <dbReference type="ChEBI" id="CHEBI:15377"/>
        <dbReference type="ChEBI" id="CHEBI:15378"/>
        <dbReference type="ChEBI" id="CHEBI:29985"/>
        <dbReference type="ChEBI" id="CHEBI:29991"/>
        <dbReference type="ChEBI" id="CHEBI:30616"/>
        <dbReference type="ChEBI" id="CHEBI:33019"/>
        <dbReference type="ChEBI" id="CHEBI:58048"/>
        <dbReference type="ChEBI" id="CHEBI:58359"/>
        <dbReference type="ChEBI" id="CHEBI:456215"/>
        <dbReference type="EC" id="6.3.5.4"/>
    </reaction>
</comment>
<dbReference type="AlphaFoldDB" id="A0A9D7DXS5"/>
<evidence type="ECO:0000256" key="1">
    <source>
        <dbReference type="ARBA" id="ARBA00005187"/>
    </source>
</evidence>
<dbReference type="EC" id="6.3.5.4" evidence="2"/>
<comment type="caution">
    <text evidence="4">The sequence shown here is derived from an EMBL/GenBank/DDBJ whole genome shotgun (WGS) entry which is preliminary data.</text>
</comment>
<comment type="pathway">
    <text evidence="1">Amino-acid biosynthesis; L-asparagine biosynthesis; L-asparagine from L-aspartate (L-Gln route): step 1/1.</text>
</comment>
<evidence type="ECO:0000313" key="4">
    <source>
        <dbReference type="EMBL" id="MBK6972823.1"/>
    </source>
</evidence>
<organism evidence="4 5">
    <name type="scientific">Candidatus Methylophosphatis roskildensis</name>
    <dbReference type="NCBI Taxonomy" id="2899263"/>
    <lineage>
        <taxon>Bacteria</taxon>
        <taxon>Pseudomonadati</taxon>
        <taxon>Pseudomonadota</taxon>
        <taxon>Betaproteobacteria</taxon>
        <taxon>Nitrosomonadales</taxon>
        <taxon>Sterolibacteriaceae</taxon>
        <taxon>Candidatus Methylophosphatis</taxon>
    </lineage>
</organism>
<gene>
    <name evidence="4" type="ORF">IPH26_07645</name>
</gene>
<dbReference type="SUPFAM" id="SSF52402">
    <property type="entry name" value="Adenine nucleotide alpha hydrolases-like"/>
    <property type="match status" value="1"/>
</dbReference>
<accession>A0A9D7DXS5</accession>
<reference evidence="4" key="1">
    <citation type="submission" date="2020-10" db="EMBL/GenBank/DDBJ databases">
        <title>Connecting structure to function with the recovery of over 1000 high-quality activated sludge metagenome-assembled genomes encoding full-length rRNA genes using long-read sequencing.</title>
        <authorList>
            <person name="Singleton C.M."/>
            <person name="Petriglieri F."/>
            <person name="Kristensen J.M."/>
            <person name="Kirkegaard R.H."/>
            <person name="Michaelsen T.Y."/>
            <person name="Andersen M.H."/>
            <person name="Karst S.M."/>
            <person name="Dueholm M.S."/>
            <person name="Nielsen P.H."/>
            <person name="Albertsen M."/>
        </authorList>
    </citation>
    <scope>NUCLEOTIDE SEQUENCE</scope>
    <source>
        <strain evidence="4">Bjer_18-Q3-R1-45_BAT3C.347</strain>
    </source>
</reference>
<dbReference type="PANTHER" id="PTHR43284">
    <property type="entry name" value="ASPARAGINE SYNTHETASE (GLUTAMINE-HYDROLYZING)"/>
    <property type="match status" value="1"/>
</dbReference>
<dbReference type="Gene3D" id="3.60.20.10">
    <property type="entry name" value="Glutamine Phosphoribosylpyrophosphate, subunit 1, domain 1"/>
    <property type="match status" value="1"/>
</dbReference>
<dbReference type="InterPro" id="IPR051786">
    <property type="entry name" value="ASN_synthetase/amidase"/>
</dbReference>
<dbReference type="Proteomes" id="UP000807785">
    <property type="component" value="Unassembled WGS sequence"/>
</dbReference>